<evidence type="ECO:0000256" key="2">
    <source>
        <dbReference type="SAM" id="Phobius"/>
    </source>
</evidence>
<accession>A0A7H0IH71</accession>
<proteinExistence type="predicted"/>
<keyword evidence="2" id="KW-0472">Membrane</keyword>
<dbReference type="KEGG" id="sroi:IAG44_23800"/>
<protein>
    <submittedName>
        <fullName evidence="3">Uncharacterized protein</fullName>
    </submittedName>
</protein>
<keyword evidence="2" id="KW-1133">Transmembrane helix</keyword>
<dbReference type="RefSeq" id="WP_187749094.1">
    <property type="nucleotide sequence ID" value="NZ_CP060828.1"/>
</dbReference>
<dbReference type="EMBL" id="CP060828">
    <property type="protein sequence ID" value="QNP72137.1"/>
    <property type="molecule type" value="Genomic_DNA"/>
</dbReference>
<organism evidence="3 4">
    <name type="scientific">Streptomyces roseirectus</name>
    <dbReference type="NCBI Taxonomy" id="2768066"/>
    <lineage>
        <taxon>Bacteria</taxon>
        <taxon>Bacillati</taxon>
        <taxon>Actinomycetota</taxon>
        <taxon>Actinomycetes</taxon>
        <taxon>Kitasatosporales</taxon>
        <taxon>Streptomycetaceae</taxon>
        <taxon>Streptomyces</taxon>
    </lineage>
</organism>
<sequence length="92" mass="10224">MPAHLTLPQLAALTTLTLGALTWLTTVARTLRRPRHPRGPTRYTTTPLRHRADGLPALPHQRRTGPAAETVRLTPAEEHAFATLVRQLAEEH</sequence>
<reference evidence="3 4" key="1">
    <citation type="submission" date="2020-08" db="EMBL/GenBank/DDBJ databases">
        <title>A novel species.</title>
        <authorList>
            <person name="Gao J."/>
        </authorList>
    </citation>
    <scope>NUCLEOTIDE SEQUENCE [LARGE SCALE GENOMIC DNA]</scope>
    <source>
        <strain evidence="3 4">CRXT-G-22</strain>
    </source>
</reference>
<evidence type="ECO:0000313" key="4">
    <source>
        <dbReference type="Proteomes" id="UP000516052"/>
    </source>
</evidence>
<gene>
    <name evidence="3" type="ORF">IAG44_23800</name>
</gene>
<name>A0A7H0IH71_9ACTN</name>
<feature type="region of interest" description="Disordered" evidence="1">
    <location>
        <begin position="32"/>
        <end position="66"/>
    </location>
</feature>
<feature type="transmembrane region" description="Helical" evidence="2">
    <location>
        <begin position="6"/>
        <end position="28"/>
    </location>
</feature>
<evidence type="ECO:0000313" key="3">
    <source>
        <dbReference type="EMBL" id="QNP72137.1"/>
    </source>
</evidence>
<dbReference type="Proteomes" id="UP000516052">
    <property type="component" value="Chromosome"/>
</dbReference>
<keyword evidence="2" id="KW-0812">Transmembrane</keyword>
<keyword evidence="4" id="KW-1185">Reference proteome</keyword>
<evidence type="ECO:0000256" key="1">
    <source>
        <dbReference type="SAM" id="MobiDB-lite"/>
    </source>
</evidence>
<dbReference type="AlphaFoldDB" id="A0A7H0IH71"/>